<dbReference type="InterPro" id="IPR050682">
    <property type="entry name" value="ModA/WtpA"/>
</dbReference>
<evidence type="ECO:0000256" key="3">
    <source>
        <dbReference type="ARBA" id="ARBA00022729"/>
    </source>
</evidence>
<dbReference type="Gene3D" id="3.40.190.10">
    <property type="entry name" value="Periplasmic binding protein-like II"/>
    <property type="match status" value="2"/>
</dbReference>
<proteinExistence type="inferred from homology"/>
<dbReference type="GO" id="GO:0046872">
    <property type="term" value="F:metal ion binding"/>
    <property type="evidence" value="ECO:0007669"/>
    <property type="project" value="UniProtKB-KW"/>
</dbReference>
<dbReference type="InterPro" id="IPR005950">
    <property type="entry name" value="ModA"/>
</dbReference>
<dbReference type="AlphaFoldDB" id="A0A1I0RTZ0"/>
<name>A0A1I0RTZ0_9FIRM</name>
<gene>
    <name evidence="5" type="ORF">SAMN05421659_12313</name>
</gene>
<dbReference type="STRING" id="99656.SAMN05421659_12313"/>
<dbReference type="NCBIfam" id="TIGR01256">
    <property type="entry name" value="modA"/>
    <property type="match status" value="1"/>
</dbReference>
<evidence type="ECO:0000256" key="4">
    <source>
        <dbReference type="SAM" id="SignalP"/>
    </source>
</evidence>
<dbReference type="PROSITE" id="PS51257">
    <property type="entry name" value="PROKAR_LIPOPROTEIN"/>
    <property type="match status" value="1"/>
</dbReference>
<dbReference type="PIRSF" id="PIRSF004846">
    <property type="entry name" value="ModA"/>
    <property type="match status" value="1"/>
</dbReference>
<sequence length="262" mass="28325">MKKISVLLVLCTILFTITGCQKNTDSSTVNSTVTVENTQTLVGHDLMIYCGAGMTNPFEEIAKAFKEKTGCEINVTYANAGQIQSQINISNEGDLFIAGSADELVPVQNYITSSIDLVKHIPVLAVKKGNPKKITGLSSLTQTEIKTVLGDNESTPIGKIANKALSDIGILTKVNVIARTTTAPALSTTIENDEADATIIWKENATKLDIVSTTELDSYIKTVPAATLSFNKDKDALTEFLEYLGTDEAKNIWINNSYEIVK</sequence>
<feature type="chain" id="PRO_5011537589" evidence="4">
    <location>
        <begin position="23"/>
        <end position="262"/>
    </location>
</feature>
<dbReference type="RefSeq" id="WP_242941082.1">
    <property type="nucleotide sequence ID" value="NZ_FOJI01000023.1"/>
</dbReference>
<evidence type="ECO:0000313" key="6">
    <source>
        <dbReference type="Proteomes" id="UP000199701"/>
    </source>
</evidence>
<dbReference type="PANTHER" id="PTHR30632:SF0">
    <property type="entry name" value="SULFATE-BINDING PROTEIN"/>
    <property type="match status" value="1"/>
</dbReference>
<evidence type="ECO:0000256" key="1">
    <source>
        <dbReference type="ARBA" id="ARBA00009175"/>
    </source>
</evidence>
<comment type="similarity">
    <text evidence="1">Belongs to the bacterial solute-binding protein ModA family.</text>
</comment>
<keyword evidence="3 4" id="KW-0732">Signal</keyword>
<evidence type="ECO:0000256" key="2">
    <source>
        <dbReference type="ARBA" id="ARBA00022723"/>
    </source>
</evidence>
<dbReference type="GO" id="GO:0015689">
    <property type="term" value="P:molybdate ion transport"/>
    <property type="evidence" value="ECO:0007669"/>
    <property type="project" value="InterPro"/>
</dbReference>
<organism evidence="5 6">
    <name type="scientific">[Clostridium] fimetarium</name>
    <dbReference type="NCBI Taxonomy" id="99656"/>
    <lineage>
        <taxon>Bacteria</taxon>
        <taxon>Bacillati</taxon>
        <taxon>Bacillota</taxon>
        <taxon>Clostridia</taxon>
        <taxon>Lachnospirales</taxon>
        <taxon>Lachnospiraceae</taxon>
    </lineage>
</organism>
<dbReference type="GO" id="GO:0030973">
    <property type="term" value="F:molybdate ion binding"/>
    <property type="evidence" value="ECO:0007669"/>
    <property type="project" value="TreeGrafter"/>
</dbReference>
<feature type="signal peptide" evidence="4">
    <location>
        <begin position="1"/>
        <end position="22"/>
    </location>
</feature>
<keyword evidence="6" id="KW-1185">Reference proteome</keyword>
<keyword evidence="2" id="KW-0479">Metal-binding</keyword>
<dbReference type="Pfam" id="PF13531">
    <property type="entry name" value="SBP_bac_11"/>
    <property type="match status" value="1"/>
</dbReference>
<dbReference type="Proteomes" id="UP000199701">
    <property type="component" value="Unassembled WGS sequence"/>
</dbReference>
<accession>A0A1I0RTZ0</accession>
<dbReference type="EMBL" id="FOJI01000023">
    <property type="protein sequence ID" value="SEW44749.1"/>
    <property type="molecule type" value="Genomic_DNA"/>
</dbReference>
<dbReference type="SUPFAM" id="SSF53850">
    <property type="entry name" value="Periplasmic binding protein-like II"/>
    <property type="match status" value="1"/>
</dbReference>
<evidence type="ECO:0000313" key="5">
    <source>
        <dbReference type="EMBL" id="SEW44749.1"/>
    </source>
</evidence>
<protein>
    <submittedName>
        <fullName evidence="5">Molybdate transport system substrate-binding protein</fullName>
    </submittedName>
</protein>
<dbReference type="PANTHER" id="PTHR30632">
    <property type="entry name" value="MOLYBDATE-BINDING PERIPLASMIC PROTEIN"/>
    <property type="match status" value="1"/>
</dbReference>
<reference evidence="5 6" key="1">
    <citation type="submission" date="2016-10" db="EMBL/GenBank/DDBJ databases">
        <authorList>
            <person name="de Groot N.N."/>
        </authorList>
    </citation>
    <scope>NUCLEOTIDE SEQUENCE [LARGE SCALE GENOMIC DNA]</scope>
    <source>
        <strain evidence="5 6">DSM 9179</strain>
    </source>
</reference>